<reference evidence="1" key="1">
    <citation type="submission" date="2014-11" db="EMBL/GenBank/DDBJ databases">
        <authorList>
            <person name="Otto D Thomas"/>
            <person name="Naeem Raeece"/>
        </authorList>
    </citation>
    <scope>NUCLEOTIDE SEQUENCE</scope>
</reference>
<protein>
    <submittedName>
        <fullName evidence="1">Uncharacterized protein</fullName>
    </submittedName>
</protein>
<organism evidence="1">
    <name type="scientific">Chromera velia CCMP2878</name>
    <dbReference type="NCBI Taxonomy" id="1169474"/>
    <lineage>
        <taxon>Eukaryota</taxon>
        <taxon>Sar</taxon>
        <taxon>Alveolata</taxon>
        <taxon>Colpodellida</taxon>
        <taxon>Chromeraceae</taxon>
        <taxon>Chromera</taxon>
    </lineage>
</organism>
<dbReference type="VEuPathDB" id="CryptoDB:Cvel_16773"/>
<dbReference type="AlphaFoldDB" id="A0A0G4FFW2"/>
<evidence type="ECO:0000313" key="1">
    <source>
        <dbReference type="EMBL" id="CEM12112.1"/>
    </source>
</evidence>
<proteinExistence type="predicted"/>
<gene>
    <name evidence="1" type="ORF">Cvel_16773</name>
</gene>
<dbReference type="PhylomeDB" id="A0A0G4FFW2"/>
<accession>A0A0G4FFW2</accession>
<sequence length="164" mass="17067">MAALQAYGETKGVFLYLNAAGGPVQADPDMLEVFAGHEGEFSLGARKLKFLLSSLPSRPSSLETLTCGPGVCTPSSLSVLAAFLKRGGGGEGGVTAEAGMACSLKTLIASKCEMDDSDLFFWSLPPSLEALHIGGSSDETVIIFWEALPCSLLLPVRGSLHSCL</sequence>
<dbReference type="EMBL" id="CDMZ01000339">
    <property type="protein sequence ID" value="CEM12112.1"/>
    <property type="molecule type" value="Genomic_DNA"/>
</dbReference>
<name>A0A0G4FFW2_9ALVE</name>